<comment type="caution">
    <text evidence="2">The sequence shown here is derived from an EMBL/GenBank/DDBJ whole genome shotgun (WGS) entry which is preliminary data.</text>
</comment>
<accession>A6G5B9</accession>
<keyword evidence="2" id="KW-0449">Lipoprotein</keyword>
<keyword evidence="3" id="KW-1185">Reference proteome</keyword>
<reference evidence="2 3" key="1">
    <citation type="submission" date="2007-06" db="EMBL/GenBank/DDBJ databases">
        <authorList>
            <person name="Shimkets L."/>
            <person name="Ferriera S."/>
            <person name="Johnson J."/>
            <person name="Kravitz S."/>
            <person name="Beeson K."/>
            <person name="Sutton G."/>
            <person name="Rogers Y.-H."/>
            <person name="Friedman R."/>
            <person name="Frazier M."/>
            <person name="Venter J.C."/>
        </authorList>
    </citation>
    <scope>NUCLEOTIDE SEQUENCE [LARGE SCALE GENOMIC DNA]</scope>
    <source>
        <strain evidence="2 3">SIR-1</strain>
    </source>
</reference>
<feature type="signal peptide" evidence="1">
    <location>
        <begin position="1"/>
        <end position="26"/>
    </location>
</feature>
<dbReference type="PANTHER" id="PTHR41339">
    <property type="entry name" value="LIPL48"/>
    <property type="match status" value="1"/>
</dbReference>
<dbReference type="Proteomes" id="UP000005801">
    <property type="component" value="Unassembled WGS sequence"/>
</dbReference>
<dbReference type="AlphaFoldDB" id="A6G5B9"/>
<evidence type="ECO:0000256" key="1">
    <source>
        <dbReference type="SAM" id="SignalP"/>
    </source>
</evidence>
<dbReference type="STRING" id="391625.PPSIR1_03298"/>
<keyword evidence="1" id="KW-0732">Signal</keyword>
<protein>
    <submittedName>
        <fullName evidence="2">Putative lipoprotein</fullName>
    </submittedName>
</protein>
<name>A6G5B9_9BACT</name>
<dbReference type="PROSITE" id="PS51257">
    <property type="entry name" value="PROKAR_LIPOPROTEIN"/>
    <property type="match status" value="1"/>
</dbReference>
<dbReference type="RefSeq" id="WP_006971918.1">
    <property type="nucleotide sequence ID" value="NZ_ABCS01000025.1"/>
</dbReference>
<dbReference type="EMBL" id="ABCS01000025">
    <property type="protein sequence ID" value="EDM78862.1"/>
    <property type="molecule type" value="Genomic_DNA"/>
</dbReference>
<dbReference type="PANTHER" id="PTHR41339:SF1">
    <property type="entry name" value="SECRETED PROTEIN"/>
    <property type="match status" value="1"/>
</dbReference>
<feature type="chain" id="PRO_5002697125" evidence="1">
    <location>
        <begin position="27"/>
        <end position="465"/>
    </location>
</feature>
<sequence length="465" mass="49422">MRKASLTLTCTTFAAMAVGACTLTFADDWKLCERDEHCDEGQICGEDNTCVEAELGGCVVAVRENITEDQTWEPGDEGCTYLLEDVIYIEPGVTLSIRPGTQIRGGFGSALVSTSGARLDARGTEFEPIVLSSAQPEGMRISGDWGGLALLGRATVNEPNPVLEGLEDVQRASFGGTDDSWNCGALEYVRVEFAGFPLETDEELNGLTLGGCGTGTIINHVQVHQGKDDGVEIFGGTVSMDHVVISQAQDDSLDWDRGWRGDAQFIAIIQDAEGDNGFECDNWSDDNDAEPRSMPRVYNATLIGSNTIGASQRGATFKEGTAGEVRNAIFMGHPVESIDLKDPATVAQVTDGAMVVSHSMFFAAGPDGTHYFPTAQEEMLEDDDEGFDEAVAFMAEALGNVFGSDPGIANPYDLRNPGWVPSAAAAGVGVKPPGDGIFDEAATYAGAFAPGTTPWTANWTAYPEH</sequence>
<dbReference type="eggNOG" id="COG3291">
    <property type="taxonomic scope" value="Bacteria"/>
</dbReference>
<evidence type="ECO:0000313" key="3">
    <source>
        <dbReference type="Proteomes" id="UP000005801"/>
    </source>
</evidence>
<gene>
    <name evidence="2" type="ORF">PPSIR1_03298</name>
</gene>
<proteinExistence type="predicted"/>
<organism evidence="2 3">
    <name type="scientific">Plesiocystis pacifica SIR-1</name>
    <dbReference type="NCBI Taxonomy" id="391625"/>
    <lineage>
        <taxon>Bacteria</taxon>
        <taxon>Pseudomonadati</taxon>
        <taxon>Myxococcota</taxon>
        <taxon>Polyangia</taxon>
        <taxon>Nannocystales</taxon>
        <taxon>Nannocystaceae</taxon>
        <taxon>Plesiocystis</taxon>
    </lineage>
</organism>
<evidence type="ECO:0000313" key="2">
    <source>
        <dbReference type="EMBL" id="EDM78862.1"/>
    </source>
</evidence>
<dbReference type="OrthoDB" id="237393at2"/>